<reference evidence="1" key="1">
    <citation type="submission" date="2024-09" db="EMBL/GenBank/DDBJ databases">
        <title>Black Yeasts Isolated from many extreme environments.</title>
        <authorList>
            <person name="Coleine C."/>
            <person name="Stajich J.E."/>
            <person name="Selbmann L."/>
        </authorList>
    </citation>
    <scope>NUCLEOTIDE SEQUENCE</scope>
    <source>
        <strain evidence="1">CCFEE 5737</strain>
    </source>
</reference>
<keyword evidence="2" id="KW-1185">Reference proteome</keyword>
<name>A0ACC3D4Q8_9PEZI</name>
<organism evidence="1 2">
    <name type="scientific">Coniosporium uncinatum</name>
    <dbReference type="NCBI Taxonomy" id="93489"/>
    <lineage>
        <taxon>Eukaryota</taxon>
        <taxon>Fungi</taxon>
        <taxon>Dikarya</taxon>
        <taxon>Ascomycota</taxon>
        <taxon>Pezizomycotina</taxon>
        <taxon>Dothideomycetes</taxon>
        <taxon>Dothideomycetes incertae sedis</taxon>
        <taxon>Coniosporium</taxon>
    </lineage>
</organism>
<dbReference type="EMBL" id="JAWDJW010007601">
    <property type="protein sequence ID" value="KAK3061834.1"/>
    <property type="molecule type" value="Genomic_DNA"/>
</dbReference>
<comment type="caution">
    <text evidence="1">The sequence shown here is derived from an EMBL/GenBank/DDBJ whole genome shotgun (WGS) entry which is preliminary data.</text>
</comment>
<dbReference type="Proteomes" id="UP001186974">
    <property type="component" value="Unassembled WGS sequence"/>
</dbReference>
<proteinExistence type="predicted"/>
<gene>
    <name evidence="1" type="ORF">LTS18_005343</name>
</gene>
<evidence type="ECO:0000313" key="1">
    <source>
        <dbReference type="EMBL" id="KAK3061834.1"/>
    </source>
</evidence>
<accession>A0ACC3D4Q8</accession>
<sequence>MSVADGTPSRSGRLIHLTTRAELEAANTPIDVYVAEIPTKSASAVINALKKLPTRDDEPNLQHLRRFAKPSFLPLHLQPQPQPSNTAHHSSSSSSSSSSSDDNASPAAPPAAEPTSFLLIAPTSSTTPSDLTTLLSAALPPDPPPPPRLMTIPVPLYAPTSLEQAKEWSEKYWPTVFKNMNPHGPHPALVARAESEMLGEGDANNGVGKWMALARRAAAGVGEKGVAVGEAVGCVIVGTEKRGEGDVVAVAGDARWLGRGFGSGDNGRAGECGGEEKRRGQGNVMAHAVMRAVGMVARKRVGLAGGQIVYDEAVAGAAKREDAFADLPLTDVEAEAFTLDTLNSNGYLCTDLEIYVTHEPCVMCSMAILHSRFARCVFGQRMALTGAMMADSGLGYGLFWRPELNWKFLCWRWQEDGNVDREETLDNALQV</sequence>
<evidence type="ECO:0000313" key="2">
    <source>
        <dbReference type="Proteomes" id="UP001186974"/>
    </source>
</evidence>
<protein>
    <submittedName>
        <fullName evidence="1">Uncharacterized protein</fullName>
    </submittedName>
</protein>